<reference evidence="3" key="1">
    <citation type="submission" date="2023-02" db="EMBL/GenBank/DDBJ databases">
        <title>Description and genomic characterization of Salipiger bruguierae sp. nov., isolated from the sediment of mangrove plant Bruguiera sexangula.</title>
        <authorList>
            <person name="Long M."/>
        </authorList>
    </citation>
    <scope>NUCLEOTIDE SEQUENCE</scope>
    <source>
        <strain evidence="3">H15</strain>
    </source>
</reference>
<evidence type="ECO:0000313" key="3">
    <source>
        <dbReference type="EMBL" id="XCC96260.1"/>
    </source>
</evidence>
<dbReference type="InterPro" id="IPR010982">
    <property type="entry name" value="Lambda_DNA-bd_dom_sf"/>
</dbReference>
<gene>
    <name evidence="3" type="ORF">PVT71_16330</name>
</gene>
<organism evidence="3">
    <name type="scientific">Alloyangia sp. H15</name>
    <dbReference type="NCBI Taxonomy" id="3029062"/>
    <lineage>
        <taxon>Bacteria</taxon>
        <taxon>Pseudomonadati</taxon>
        <taxon>Pseudomonadota</taxon>
        <taxon>Alphaproteobacteria</taxon>
        <taxon>Rhodobacterales</taxon>
        <taxon>Roseobacteraceae</taxon>
        <taxon>Alloyangia</taxon>
    </lineage>
</organism>
<proteinExistence type="predicted"/>
<dbReference type="Pfam" id="PF13464">
    <property type="entry name" value="RodZ_C"/>
    <property type="match status" value="2"/>
</dbReference>
<dbReference type="AlphaFoldDB" id="A0AAU8ANH5"/>
<dbReference type="GO" id="GO:0003677">
    <property type="term" value="F:DNA binding"/>
    <property type="evidence" value="ECO:0007669"/>
    <property type="project" value="InterPro"/>
</dbReference>
<dbReference type="PANTHER" id="PTHR34475:SF1">
    <property type="entry name" value="CYTOSKELETON PROTEIN RODZ"/>
    <property type="match status" value="1"/>
</dbReference>
<dbReference type="EMBL" id="CP123385">
    <property type="protein sequence ID" value="XCC96260.1"/>
    <property type="molecule type" value="Genomic_DNA"/>
</dbReference>
<feature type="compositionally biased region" description="Low complexity" evidence="1">
    <location>
        <begin position="187"/>
        <end position="196"/>
    </location>
</feature>
<protein>
    <submittedName>
        <fullName evidence="3">DUF4115 domain-containing protein</fullName>
    </submittedName>
</protein>
<dbReference type="Pfam" id="PF13413">
    <property type="entry name" value="HTH_25"/>
    <property type="match status" value="1"/>
</dbReference>
<dbReference type="CDD" id="cd00093">
    <property type="entry name" value="HTH_XRE"/>
    <property type="match status" value="1"/>
</dbReference>
<evidence type="ECO:0000259" key="2">
    <source>
        <dbReference type="Pfam" id="PF13464"/>
    </source>
</evidence>
<dbReference type="InterPro" id="IPR025194">
    <property type="entry name" value="RodZ-like_C"/>
</dbReference>
<feature type="domain" description="Cytoskeleton protein RodZ-like C-terminal" evidence="2">
    <location>
        <begin position="438"/>
        <end position="504"/>
    </location>
</feature>
<dbReference type="PANTHER" id="PTHR34475">
    <property type="match status" value="1"/>
</dbReference>
<accession>A0AAU8ANH5</accession>
<feature type="domain" description="Cytoskeleton protein RodZ-like C-terminal" evidence="2">
    <location>
        <begin position="298"/>
        <end position="367"/>
    </location>
</feature>
<sequence length="543" mass="57174">MNADTTPRGFDDFTLHLGDVMRGERATMGKSLLDVQRELRIKASYIAAIENCDPSAFDTPGFIAGYVRSYARYLGMDPDECYRLFCEESGFAVAHGMSERASTIRKGNGDLPAPVARDIFEHPRMPFVPAGESFFSRIEPGAIGSLLVLVALLSGIGYGGYAVLREVQRVQVAPVDQTPLVLSDLDPVQTTTVTPPEEGSQQVASADGAGPFSPPSNEALDRLYRPKALDVPVLVARDAPISSLDPSTVGAFAQAERNQLPQVDPTTVGAEMQVAGLPAPLPGTEQPQAALLGGKTVTLVAVRPAWVRVRGANGKVLYERVMEPGDTWTVPEGQSEASLTVGESGALYLATNGQTLGPLGPKGQVTRDVALLPEVVTAAYKPAVPETDGDLQRVLAKLNENAVPAAAQTLVAQAAPAVTQPGAPKVLQDAAPGVTMIAVRPAWVRVRSADGSVIFEKTMRAGDTWTAPATQDPASVRVGESGAVYFAVNGQTYGPVGASGTVTKNLPLSVEHLTTAYKVADLTRDADLSRVVAELSGDLVRAD</sequence>
<dbReference type="InterPro" id="IPR001387">
    <property type="entry name" value="Cro/C1-type_HTH"/>
</dbReference>
<dbReference type="Gene3D" id="1.10.260.40">
    <property type="entry name" value="lambda repressor-like DNA-binding domains"/>
    <property type="match status" value="1"/>
</dbReference>
<dbReference type="InterPro" id="IPR050400">
    <property type="entry name" value="Bact_Cytoskel_RodZ"/>
</dbReference>
<feature type="region of interest" description="Disordered" evidence="1">
    <location>
        <begin position="187"/>
        <end position="219"/>
    </location>
</feature>
<evidence type="ECO:0000256" key="1">
    <source>
        <dbReference type="SAM" id="MobiDB-lite"/>
    </source>
</evidence>
<name>A0AAU8ANH5_9RHOB</name>
<dbReference type="RefSeq" id="WP_353475126.1">
    <property type="nucleotide sequence ID" value="NZ_CP123385.1"/>
</dbReference>